<gene>
    <name evidence="1" type="primary">AlNc14C140G7234</name>
    <name evidence="1" type="ORF">ALNC14_081500</name>
</gene>
<reference evidence="1" key="2">
    <citation type="submission" date="2011-02" db="EMBL/GenBank/DDBJ databases">
        <authorList>
            <person name="MacLean D."/>
        </authorList>
    </citation>
    <scope>NUCLEOTIDE SEQUENCE</scope>
</reference>
<protein>
    <submittedName>
        <fullName evidence="1">AlNc14C140G7234 protein</fullName>
    </submittedName>
</protein>
<name>F0WL47_9STRA</name>
<reference evidence="1" key="1">
    <citation type="journal article" date="2011" name="PLoS Biol.">
        <title>Gene gain and loss during evolution of obligate parasitism in the white rust pathogen of Arabidopsis thaliana.</title>
        <authorList>
            <person name="Kemen E."/>
            <person name="Gardiner A."/>
            <person name="Schultz-Larsen T."/>
            <person name="Kemen A.C."/>
            <person name="Balmuth A.L."/>
            <person name="Robert-Seilaniantz A."/>
            <person name="Bailey K."/>
            <person name="Holub E."/>
            <person name="Studholme D.J."/>
            <person name="Maclean D."/>
            <person name="Jones J.D."/>
        </authorList>
    </citation>
    <scope>NUCLEOTIDE SEQUENCE</scope>
</reference>
<organism evidence="1">
    <name type="scientific">Albugo laibachii Nc14</name>
    <dbReference type="NCBI Taxonomy" id="890382"/>
    <lineage>
        <taxon>Eukaryota</taxon>
        <taxon>Sar</taxon>
        <taxon>Stramenopiles</taxon>
        <taxon>Oomycota</taxon>
        <taxon>Peronosporomycetes</taxon>
        <taxon>Albuginales</taxon>
        <taxon>Albuginaceae</taxon>
        <taxon>Albugo</taxon>
    </lineage>
</organism>
<accession>F0WL47</accession>
<sequence>MTKNGTFVLLCRIIDQEMTGLRQTHKLSMFTKLYSAKARGDTASLLCFSSLVIAKIKQIEECFVLRITTVLTLAPPTSYGTKDVDPITFHSSVELQLQ</sequence>
<dbReference type="EMBL" id="FR824185">
    <property type="protein sequence ID" value="CCA22007.1"/>
    <property type="molecule type" value="Genomic_DNA"/>
</dbReference>
<evidence type="ECO:0000313" key="1">
    <source>
        <dbReference type="EMBL" id="CCA22007.1"/>
    </source>
</evidence>
<dbReference type="HOGENOM" id="CLU_2337904_0_0_1"/>
<proteinExistence type="predicted"/>
<dbReference type="AlphaFoldDB" id="F0WL47"/>